<dbReference type="EMBL" id="VSSQ01000044">
    <property type="protein sequence ID" value="MPL68877.1"/>
    <property type="molecule type" value="Genomic_DNA"/>
</dbReference>
<dbReference type="AlphaFoldDB" id="A0A644TQY9"/>
<dbReference type="SUPFAM" id="SSF53448">
    <property type="entry name" value="Nucleotide-diphospho-sugar transferases"/>
    <property type="match status" value="1"/>
</dbReference>
<organism evidence="2">
    <name type="scientific">bioreactor metagenome</name>
    <dbReference type="NCBI Taxonomy" id="1076179"/>
    <lineage>
        <taxon>unclassified sequences</taxon>
        <taxon>metagenomes</taxon>
        <taxon>ecological metagenomes</taxon>
    </lineage>
</organism>
<accession>A0A644TQY9</accession>
<dbReference type="Gene3D" id="3.90.550.10">
    <property type="entry name" value="Spore Coat Polysaccharide Biosynthesis Protein SpsA, Chain A"/>
    <property type="match status" value="1"/>
</dbReference>
<dbReference type="PANTHER" id="PTHR22916">
    <property type="entry name" value="GLYCOSYLTRANSFERASE"/>
    <property type="match status" value="1"/>
</dbReference>
<dbReference type="InterPro" id="IPR029044">
    <property type="entry name" value="Nucleotide-diphossugar_trans"/>
</dbReference>
<gene>
    <name evidence="2" type="primary">arnC_8</name>
    <name evidence="2" type="ORF">SDC9_14610</name>
</gene>
<evidence type="ECO:0000259" key="1">
    <source>
        <dbReference type="Pfam" id="PF00535"/>
    </source>
</evidence>
<name>A0A644TQY9_9ZZZZ</name>
<reference evidence="2" key="1">
    <citation type="submission" date="2019-08" db="EMBL/GenBank/DDBJ databases">
        <authorList>
            <person name="Kucharzyk K."/>
            <person name="Murdoch R.W."/>
            <person name="Higgins S."/>
            <person name="Loffler F."/>
        </authorList>
    </citation>
    <scope>NUCLEOTIDE SEQUENCE</scope>
</reference>
<comment type="caution">
    <text evidence="2">The sequence shown here is derived from an EMBL/GenBank/DDBJ whole genome shotgun (WGS) entry which is preliminary data.</text>
</comment>
<dbReference type="GO" id="GO:0016758">
    <property type="term" value="F:hexosyltransferase activity"/>
    <property type="evidence" value="ECO:0007669"/>
    <property type="project" value="UniProtKB-ARBA"/>
</dbReference>
<feature type="domain" description="Glycosyltransferase 2-like" evidence="1">
    <location>
        <begin position="3"/>
        <end position="150"/>
    </location>
</feature>
<dbReference type="GO" id="GO:0099621">
    <property type="term" value="F:undecaprenyl-phosphate 4-deoxy-4-formamido-L-arabinose transferase activity"/>
    <property type="evidence" value="ECO:0007669"/>
    <property type="project" value="UniProtKB-EC"/>
</dbReference>
<dbReference type="Pfam" id="PF00535">
    <property type="entry name" value="Glycos_transf_2"/>
    <property type="match status" value="1"/>
</dbReference>
<evidence type="ECO:0000313" key="2">
    <source>
        <dbReference type="EMBL" id="MPL68877.1"/>
    </source>
</evidence>
<dbReference type="InterPro" id="IPR001173">
    <property type="entry name" value="Glyco_trans_2-like"/>
</dbReference>
<dbReference type="EC" id="2.4.2.53" evidence="2"/>
<sequence>MVSIIIPTYNRKEKLIRAIDSVLAQTYKDFEIIIVDDGSTDGTKDYLSKCIEKNKGIIHYFYKKNGGVSSARNFGIARSKGKYISFLDSDDYLYPTKIEKQILEIKKQNADGCYCGYDFVNNEGKYFKKSRIKFQSGDILLSYLKNETTPQTNAWIIKKTCIEDHRILFREGCSWGEDMEFFTKCLLTSKMCYVNECLFAYSVNDNGALSDYSLDKIDKDIFIWNKIWEWLDETIDNSEYKKEINKIIYNYRIPALIVYQLSKEQEKNKIKQYFKKNQEYLNKIDFSNGLRSLKLKICFFILKLCSLK</sequence>
<dbReference type="CDD" id="cd00761">
    <property type="entry name" value="Glyco_tranf_GTA_type"/>
    <property type="match status" value="1"/>
</dbReference>
<dbReference type="PANTHER" id="PTHR22916:SF3">
    <property type="entry name" value="UDP-GLCNAC:BETAGAL BETA-1,3-N-ACETYLGLUCOSAMINYLTRANSFERASE-LIKE PROTEIN 1"/>
    <property type="match status" value="1"/>
</dbReference>
<proteinExistence type="predicted"/>
<protein>
    <submittedName>
        <fullName evidence="2">Undecaprenyl-phosphate 4-deoxy-4-formamido-L-arabinose transferase</fullName>
        <ecNumber evidence="2">2.4.2.53</ecNumber>
    </submittedName>
</protein>
<keyword evidence="2" id="KW-0808">Transferase</keyword>
<keyword evidence="2" id="KW-0328">Glycosyltransferase</keyword>